<keyword evidence="1" id="KW-0732">Signal</keyword>
<dbReference type="OrthoDB" id="2973100at2"/>
<organism evidence="2 3">
    <name type="scientific">Cohnella fermenti</name>
    <dbReference type="NCBI Taxonomy" id="2565925"/>
    <lineage>
        <taxon>Bacteria</taxon>
        <taxon>Bacillati</taxon>
        <taxon>Bacillota</taxon>
        <taxon>Bacilli</taxon>
        <taxon>Bacillales</taxon>
        <taxon>Paenibacillaceae</taxon>
        <taxon>Cohnella</taxon>
    </lineage>
</organism>
<feature type="signal peptide" evidence="1">
    <location>
        <begin position="1"/>
        <end position="25"/>
    </location>
</feature>
<dbReference type="RefSeq" id="WP_136368247.1">
    <property type="nucleotide sequence ID" value="NZ_SSOB01000002.1"/>
</dbReference>
<dbReference type="AlphaFoldDB" id="A0A4S4C8A6"/>
<protein>
    <submittedName>
        <fullName evidence="2">Uncharacterized protein</fullName>
    </submittedName>
</protein>
<evidence type="ECO:0000256" key="1">
    <source>
        <dbReference type="SAM" id="SignalP"/>
    </source>
</evidence>
<reference evidence="2 3" key="1">
    <citation type="submission" date="2019-04" db="EMBL/GenBank/DDBJ databases">
        <title>Cohnella sp. nov. isolated from preserved vegetables.</title>
        <authorList>
            <person name="Lin S.-Y."/>
            <person name="Hung M.-H."/>
            <person name="Young C.-C."/>
        </authorList>
    </citation>
    <scope>NUCLEOTIDE SEQUENCE [LARGE SCALE GENOMIC DNA]</scope>
    <source>
        <strain evidence="2 3">CC-MHH1044</strain>
    </source>
</reference>
<evidence type="ECO:0000313" key="2">
    <source>
        <dbReference type="EMBL" id="THF84245.1"/>
    </source>
</evidence>
<dbReference type="Proteomes" id="UP000310636">
    <property type="component" value="Unassembled WGS sequence"/>
</dbReference>
<feature type="chain" id="PRO_5039058753" evidence="1">
    <location>
        <begin position="26"/>
        <end position="213"/>
    </location>
</feature>
<evidence type="ECO:0000313" key="3">
    <source>
        <dbReference type="Proteomes" id="UP000310636"/>
    </source>
</evidence>
<accession>A0A4S4C8A6</accession>
<gene>
    <name evidence="2" type="ORF">E6C55_02835</name>
</gene>
<keyword evidence="3" id="KW-1185">Reference proteome</keyword>
<proteinExistence type="predicted"/>
<name>A0A4S4C8A6_9BACL</name>
<dbReference type="EMBL" id="SSOB01000002">
    <property type="protein sequence ID" value="THF84245.1"/>
    <property type="molecule type" value="Genomic_DNA"/>
</dbReference>
<sequence length="213" mass="23703">MKYKTKLKLVVCTILFSTITISTWAITNSNNNKSDAVEHPTTVNTVGRINASLQVLPINESIDKADLIAKVEIVKTEKEISKPSQKTILAAKIIETIKADSRNENIDVIHILQNGNSTALINGNKIFQPAEQYVLFLKRAVGEEYDLTNTYWILGEETNIYEDLGNGLLSKWALTDADLTEVEEKQTASKNAVSGTQILSEDKFKAFIQNTQD</sequence>
<comment type="caution">
    <text evidence="2">The sequence shown here is derived from an EMBL/GenBank/DDBJ whole genome shotgun (WGS) entry which is preliminary data.</text>
</comment>